<evidence type="ECO:0000313" key="2">
    <source>
        <dbReference type="Proteomes" id="UP001056778"/>
    </source>
</evidence>
<sequence length="97" mass="11062">MSSTNSDGSYRINVCNGLLLYCHHYSYYSQKVVMALHEKGLSFEESMVDIIKGAQFEPWFLQINPRGEVPVLQDIGKIIPDSTRIIDYLEDNFSNGN</sequence>
<dbReference type="Proteomes" id="UP001056778">
    <property type="component" value="Chromosome 1"/>
</dbReference>
<protein>
    <submittedName>
        <fullName evidence="1">Gdap1 isoform a</fullName>
    </submittedName>
</protein>
<organism evidence="1 2">
    <name type="scientific">Holotrichia oblita</name>
    <name type="common">Chafer beetle</name>
    <dbReference type="NCBI Taxonomy" id="644536"/>
    <lineage>
        <taxon>Eukaryota</taxon>
        <taxon>Metazoa</taxon>
        <taxon>Ecdysozoa</taxon>
        <taxon>Arthropoda</taxon>
        <taxon>Hexapoda</taxon>
        <taxon>Insecta</taxon>
        <taxon>Pterygota</taxon>
        <taxon>Neoptera</taxon>
        <taxon>Endopterygota</taxon>
        <taxon>Coleoptera</taxon>
        <taxon>Polyphaga</taxon>
        <taxon>Scarabaeiformia</taxon>
        <taxon>Scarabaeidae</taxon>
        <taxon>Melolonthinae</taxon>
        <taxon>Holotrichia</taxon>
    </lineage>
</organism>
<proteinExistence type="predicted"/>
<keyword evidence="2" id="KW-1185">Reference proteome</keyword>
<comment type="caution">
    <text evidence="1">The sequence shown here is derived from an EMBL/GenBank/DDBJ whole genome shotgun (WGS) entry which is preliminary data.</text>
</comment>
<reference evidence="1" key="1">
    <citation type="submission" date="2022-04" db="EMBL/GenBank/DDBJ databases">
        <title>Chromosome-scale genome assembly of Holotrichia oblita Faldermann.</title>
        <authorList>
            <person name="Rongchong L."/>
        </authorList>
    </citation>
    <scope>NUCLEOTIDE SEQUENCE</scope>
    <source>
        <strain evidence="1">81SQS9</strain>
    </source>
</reference>
<gene>
    <name evidence="1" type="ORF">MML48_1g04718</name>
</gene>
<name>A0ACB9TUA8_HOLOL</name>
<evidence type="ECO:0000313" key="1">
    <source>
        <dbReference type="EMBL" id="KAI4470386.1"/>
    </source>
</evidence>
<accession>A0ACB9TUA8</accession>
<dbReference type="EMBL" id="CM043015">
    <property type="protein sequence ID" value="KAI4470386.1"/>
    <property type="molecule type" value="Genomic_DNA"/>
</dbReference>